<proteinExistence type="predicted"/>
<sequence>MYVNKMGDVQEEINEIIKNIISKDCDTLLKAIIESFDVDTHEEPIFEMCFKNGKLKCAKMIFDKGISNFRLSSCIGSSYDLSKMSLEQLDFLIDYCKVDVACFPNEMLKNYYVHFNKPEPKELKKKKCCAIL</sequence>
<evidence type="ECO:0000313" key="1">
    <source>
        <dbReference type="EMBL" id="QHU20113.1"/>
    </source>
</evidence>
<dbReference type="EMBL" id="MN740962">
    <property type="protein sequence ID" value="QHU20113.1"/>
    <property type="molecule type" value="Genomic_DNA"/>
</dbReference>
<dbReference type="AlphaFoldDB" id="A0A6C0KS81"/>
<reference evidence="1" key="1">
    <citation type="journal article" date="2020" name="Nature">
        <title>Giant virus diversity and host interactions through global metagenomics.</title>
        <authorList>
            <person name="Schulz F."/>
            <person name="Roux S."/>
            <person name="Paez-Espino D."/>
            <person name="Jungbluth S."/>
            <person name="Walsh D.A."/>
            <person name="Denef V.J."/>
            <person name="McMahon K.D."/>
            <person name="Konstantinidis K.T."/>
            <person name="Eloe-Fadrosh E.A."/>
            <person name="Kyrpides N.C."/>
            <person name="Woyke T."/>
        </authorList>
    </citation>
    <scope>NUCLEOTIDE SEQUENCE</scope>
    <source>
        <strain evidence="1">GVMAG-S-3300013014-136</strain>
    </source>
</reference>
<accession>A0A6C0KS81</accession>
<protein>
    <submittedName>
        <fullName evidence="1">Uncharacterized protein</fullName>
    </submittedName>
</protein>
<organism evidence="1">
    <name type="scientific">viral metagenome</name>
    <dbReference type="NCBI Taxonomy" id="1070528"/>
    <lineage>
        <taxon>unclassified sequences</taxon>
        <taxon>metagenomes</taxon>
        <taxon>organismal metagenomes</taxon>
    </lineage>
</organism>
<name>A0A6C0KS81_9ZZZZ</name>